<dbReference type="Proteomes" id="UP000014568">
    <property type="component" value="Unassembled WGS sequence"/>
</dbReference>
<evidence type="ECO:0000256" key="1">
    <source>
        <dbReference type="SAM" id="SignalP"/>
    </source>
</evidence>
<name>S3NIJ9_9GAMM</name>
<dbReference type="Gene3D" id="2.40.160.170">
    <property type="match status" value="1"/>
</dbReference>
<protein>
    <recommendedName>
        <fullName evidence="4">Outer membrane protein beta-barrel domain-containing protein</fullName>
    </recommendedName>
</protein>
<comment type="caution">
    <text evidence="2">The sequence shown here is derived from an EMBL/GenBank/DDBJ whole genome shotgun (WGS) entry which is preliminary data.</text>
</comment>
<gene>
    <name evidence="2" type="ORF">F945_00773</name>
</gene>
<dbReference type="RefSeq" id="WP_016655203.1">
    <property type="nucleotide sequence ID" value="NZ_KE340351.1"/>
</dbReference>
<dbReference type="HOGENOM" id="CLU_1145296_0_0_6"/>
<organism evidence="2 3">
    <name type="scientific">Acinetobacter rudis CIP 110305</name>
    <dbReference type="NCBI Taxonomy" id="421052"/>
    <lineage>
        <taxon>Bacteria</taxon>
        <taxon>Pseudomonadati</taxon>
        <taxon>Pseudomonadota</taxon>
        <taxon>Gammaproteobacteria</taxon>
        <taxon>Moraxellales</taxon>
        <taxon>Moraxellaceae</taxon>
        <taxon>Acinetobacter</taxon>
    </lineage>
</organism>
<keyword evidence="1" id="KW-0732">Signal</keyword>
<reference evidence="2 3" key="1">
    <citation type="submission" date="2013-06" db="EMBL/GenBank/DDBJ databases">
        <title>The Genome Sequence of Acinetobacter rudis CIP 110305.</title>
        <authorList>
            <consortium name="The Broad Institute Genome Sequencing Platform"/>
            <consortium name="The Broad Institute Genome Sequencing Center for Infectious Disease"/>
            <person name="Cerqueira G."/>
            <person name="Feldgarden M."/>
            <person name="Courvalin P."/>
            <person name="Perichon B."/>
            <person name="Grillot-Courvalin C."/>
            <person name="Clermont D."/>
            <person name="Rocha E."/>
            <person name="Yoon E.-J."/>
            <person name="Nemec A."/>
            <person name="Young S.K."/>
            <person name="Zeng Q."/>
            <person name="Gargeya S."/>
            <person name="Fitzgerald M."/>
            <person name="Abouelleil A."/>
            <person name="Alvarado L."/>
            <person name="Berlin A.M."/>
            <person name="Chapman S.B."/>
            <person name="Dewar J."/>
            <person name="Goldberg J."/>
            <person name="Griggs A."/>
            <person name="Gujja S."/>
            <person name="Hansen M."/>
            <person name="Howarth C."/>
            <person name="Imamovic A."/>
            <person name="Larimer J."/>
            <person name="McCowan C."/>
            <person name="Murphy C."/>
            <person name="Pearson M."/>
            <person name="Priest M."/>
            <person name="Roberts A."/>
            <person name="Saif S."/>
            <person name="Shea T."/>
            <person name="Sykes S."/>
            <person name="Wortman J."/>
            <person name="Nusbaum C."/>
            <person name="Birren B."/>
        </authorList>
    </citation>
    <scope>NUCLEOTIDE SEQUENCE [LARGE SCALE GENOMIC DNA]</scope>
    <source>
        <strain evidence="2 3">CIP 110305</strain>
    </source>
</reference>
<dbReference type="STRING" id="632955.GCA_000829675_01393"/>
<dbReference type="EMBL" id="ATGI01000006">
    <property type="protein sequence ID" value="EPF79885.1"/>
    <property type="molecule type" value="Genomic_DNA"/>
</dbReference>
<accession>S3NIJ9</accession>
<proteinExistence type="predicted"/>
<dbReference type="OrthoDB" id="7061880at2"/>
<evidence type="ECO:0008006" key="4">
    <source>
        <dbReference type="Google" id="ProtNLM"/>
    </source>
</evidence>
<keyword evidence="3" id="KW-1185">Reference proteome</keyword>
<evidence type="ECO:0000313" key="3">
    <source>
        <dbReference type="Proteomes" id="UP000014568"/>
    </source>
</evidence>
<dbReference type="eggNOG" id="COG4625">
    <property type="taxonomic scope" value="Bacteria"/>
</dbReference>
<feature type="chain" id="PRO_5004523649" description="Outer membrane protein beta-barrel domain-containing protein" evidence="1">
    <location>
        <begin position="24"/>
        <end position="230"/>
    </location>
</feature>
<evidence type="ECO:0000313" key="2">
    <source>
        <dbReference type="EMBL" id="EPF79885.1"/>
    </source>
</evidence>
<dbReference type="AlphaFoldDB" id="S3NIJ9"/>
<feature type="signal peptide" evidence="1">
    <location>
        <begin position="1"/>
        <end position="23"/>
    </location>
</feature>
<dbReference type="PATRIC" id="fig|421052.3.peg.765"/>
<sequence length="230" mass="25680">MKKMHYVLMLMGLALFSTTTTFAKSEASLRAEGGISGYGGAILYHVHPTVNLVLGYNGGGISWKNQLSILGAQTDLKVENDVSYFNINYYPWGKSDNPWLSALYTSIGMGYVDNKYNLHRNFRLGEKRPGILNNSFFPKNKEVDVRGYVDFSNGISPYFGLGFSPQLNEHRGVFTEVGLYYVGEATAHVTHINKHKLPGFVPANFTTFKLGNHNFVAWSPVAKTGVTYRF</sequence>